<evidence type="ECO:0000256" key="5">
    <source>
        <dbReference type="ARBA" id="ARBA00023242"/>
    </source>
</evidence>
<name>A0A5N5J9A6_9ROSI</name>
<feature type="compositionally biased region" description="Polar residues" evidence="6">
    <location>
        <begin position="1178"/>
        <end position="1187"/>
    </location>
</feature>
<dbReference type="Pfam" id="PF22922">
    <property type="entry name" value="GAF_NLP"/>
    <property type="match status" value="1"/>
</dbReference>
<dbReference type="InterPro" id="IPR000270">
    <property type="entry name" value="PB1_dom"/>
</dbReference>
<keyword evidence="5" id="KW-0539">Nucleus</keyword>
<evidence type="ECO:0000259" key="7">
    <source>
        <dbReference type="PROSITE" id="PS51519"/>
    </source>
</evidence>
<evidence type="ECO:0000256" key="2">
    <source>
        <dbReference type="ARBA" id="ARBA00023015"/>
    </source>
</evidence>
<evidence type="ECO:0000256" key="1">
    <source>
        <dbReference type="ARBA" id="ARBA00011726"/>
    </source>
</evidence>
<feature type="region of interest" description="Disordered" evidence="6">
    <location>
        <begin position="1447"/>
        <end position="1470"/>
    </location>
</feature>
<dbReference type="InterPro" id="IPR053793">
    <property type="entry name" value="PB1-like"/>
</dbReference>
<evidence type="ECO:0000256" key="4">
    <source>
        <dbReference type="ARBA" id="ARBA00023163"/>
    </source>
</evidence>
<feature type="domain" description="PB1" evidence="8">
    <location>
        <begin position="905"/>
        <end position="988"/>
    </location>
</feature>
<dbReference type="GO" id="GO:0003700">
    <property type="term" value="F:DNA-binding transcription factor activity"/>
    <property type="evidence" value="ECO:0007669"/>
    <property type="project" value="InterPro"/>
</dbReference>
<feature type="compositionally biased region" description="Basic and acidic residues" evidence="6">
    <location>
        <begin position="542"/>
        <end position="551"/>
    </location>
</feature>
<dbReference type="InterPro" id="IPR034891">
    <property type="entry name" value="PB1_NLP"/>
</dbReference>
<keyword evidence="3" id="KW-0238">DNA-binding</keyword>
<evidence type="ECO:0008006" key="11">
    <source>
        <dbReference type="Google" id="ProtNLM"/>
    </source>
</evidence>
<dbReference type="PANTHER" id="PTHR32002:SF41">
    <property type="entry name" value="PROTEIN NLP8"/>
    <property type="match status" value="1"/>
</dbReference>
<keyword evidence="2" id="KW-0805">Transcription regulation</keyword>
<dbReference type="PANTHER" id="PTHR32002">
    <property type="entry name" value="PROTEIN NLP8"/>
    <property type="match status" value="1"/>
</dbReference>
<dbReference type="Pfam" id="PF00564">
    <property type="entry name" value="PB1"/>
    <property type="match status" value="1"/>
</dbReference>
<feature type="region of interest" description="Disordered" evidence="6">
    <location>
        <begin position="1133"/>
        <end position="1201"/>
    </location>
</feature>
<dbReference type="PROSITE" id="PS51745">
    <property type="entry name" value="PB1"/>
    <property type="match status" value="1"/>
</dbReference>
<organism evidence="9 10">
    <name type="scientific">Salix brachista</name>
    <dbReference type="NCBI Taxonomy" id="2182728"/>
    <lineage>
        <taxon>Eukaryota</taxon>
        <taxon>Viridiplantae</taxon>
        <taxon>Streptophyta</taxon>
        <taxon>Embryophyta</taxon>
        <taxon>Tracheophyta</taxon>
        <taxon>Spermatophyta</taxon>
        <taxon>Magnoliopsida</taxon>
        <taxon>eudicotyledons</taxon>
        <taxon>Gunneridae</taxon>
        <taxon>Pentapetalae</taxon>
        <taxon>rosids</taxon>
        <taxon>fabids</taxon>
        <taxon>Malpighiales</taxon>
        <taxon>Salicaceae</taxon>
        <taxon>Saliceae</taxon>
        <taxon>Salix</taxon>
    </lineage>
</organism>
<dbReference type="GO" id="GO:0003677">
    <property type="term" value="F:DNA binding"/>
    <property type="evidence" value="ECO:0007669"/>
    <property type="project" value="UniProtKB-KW"/>
</dbReference>
<dbReference type="Pfam" id="PF02042">
    <property type="entry name" value="RWP-RK"/>
    <property type="match status" value="1"/>
</dbReference>
<dbReference type="InterPro" id="IPR003035">
    <property type="entry name" value="RWP-RK_dom"/>
</dbReference>
<evidence type="ECO:0000313" key="10">
    <source>
        <dbReference type="Proteomes" id="UP000326939"/>
    </source>
</evidence>
<feature type="region of interest" description="Disordered" evidence="6">
    <location>
        <begin position="849"/>
        <end position="885"/>
    </location>
</feature>
<feature type="compositionally biased region" description="Low complexity" evidence="6">
    <location>
        <begin position="864"/>
        <end position="885"/>
    </location>
</feature>
<evidence type="ECO:0000256" key="6">
    <source>
        <dbReference type="SAM" id="MobiDB-lite"/>
    </source>
</evidence>
<feature type="region of interest" description="Disordered" evidence="6">
    <location>
        <begin position="542"/>
        <end position="619"/>
    </location>
</feature>
<gene>
    <name evidence="9" type="ORF">DKX38_026356</name>
</gene>
<accession>A0A5N5J9A6</accession>
<feature type="compositionally biased region" description="Polar residues" evidence="6">
    <location>
        <begin position="569"/>
        <end position="583"/>
    </location>
</feature>
<sequence length="1470" mass="160499">MENPFSSKEKGTGYWASPRAQMDGVTPLDGAPRNLLLEDPFNNFSELMNFDMYAEWCSSPSAMDQMLDPFGMPIFPSTSYPSFDPGSFAAQNSAPVQNTTNAAGTCYNGGDKVVLQQTNSHFCYPTDSIDTDDLGARHTNDAGQQNHFSNLTNPIISRPLGPSLDERMLRALSLLKVSSGGGFLAQVWVPIRNGNQYMLSTTEQPYLLDEMLAGFREVSRTFTFPAEVKPGFPLGLPGRVFISKVPEWTSNVIYYSKGEYLRAKQAADHKVQGSFALPIFDPDEMSCCAVLELVTVKEKTDFDSEMENVCNALEPLVVPSAISLDSSPVCKHRLLAVNLRSTAAPRLLPQCLSSNKRAALSEIADVLRAVCHAHRLPLALTWIPCNYTEETLDEITKVRVREANSRSSGKCVLCIESTACYANGKEMQAFVHACAEHYIEEGQGIAGKALQSNCPFFFPDVKAYDITEYPFVHHARKYGLNAAVAIRLRSTHTGDEDYILEFFLPVNIKGSSDQQLLLNNLSGTMQRICKSLRTVSETEFVRQEYSEDGLPREAVPSIRSMSISKGSSQTALSEGKSNSTSKMPFNKPDSKNDQTESNSSNEQKMNGSRRQVEKKRSTAEKTVSLSVLQQYFSGSLKDAAKSIGVCPTTLKRICRQHGISRWPSRKINKVNRSLKKIQTVLDTVQGVEGGLKFDPTAGGFIAGGAMMQEFDLRNGFVFQEKNLSSRNSEPANHDVVSVRQAPCTDGNNSTVKVENDECHIGSRGVLKESCVYAIDCREDSKSAAMDAGLCEQANFGSGPWACHENNITGSPAKAGNKWGMKNSGIILENLDSRFVSQSSIVAKEMDTKMEGDDGNVEHNQPTCSSMTDSSNGSGSMMHGSISSSSSFEERKHSKVQTSFGDADFKITVKASYKEDIIRFKFDPSAGCFQLYKEVSKRFKLQTETFQLKYLDDEEEWVLLVSDSDLQECLEIMEDVGTRNVKFLVCDAAAPFAMGSSGSSNSFLVSYTMEVQMGKYELSILSLHFFLSKFIRTSHKVEDMLFFGVESPLGFHEVQLNSPSTNLSSIAVYASSGKGVNLVRSTLLLEGLRSVAAGLVLPITDALSLQLTWHLILNNQNFFRFFVRTIELKLWKPKANNPPPKPWERAGGSSGATPFKPPSAGSTSDVVEASGTARPGEIVQSSGNTTNAVGRPLPARPWEQSYSPSNYGGYNSTLNYNSGYGSGTYGSGTYGSSYGGVGGLYGGGMYGNSMNRGGYGGLYGSGMYGGGTYNSGFGGATGGYGMGMGGYGMGMGGPYGVQDPNNPFGEPPSPPGFWISFLRVLQGVVNFFGRLSILIDQNTQAFHMFMTALLQLSTLLLLCVSDTAIEHDQTYAIQLHSIKLVLIHLSYITITSWNALLFLFDRSGMLYGELARFVLRLLGIKTKPRMVNPQGPNGLPIPGMEGTNANSRYIEGPKAAPSGSWDNVWENDAGK</sequence>
<dbReference type="InterPro" id="IPR045012">
    <property type="entry name" value="NLP"/>
</dbReference>
<dbReference type="PROSITE" id="PS51519">
    <property type="entry name" value="RWP_RK"/>
    <property type="match status" value="1"/>
</dbReference>
<dbReference type="Gene3D" id="3.10.20.90">
    <property type="entry name" value="Phosphatidylinositol 3-kinase Catalytic Subunit, Chain A, domain 1"/>
    <property type="match status" value="1"/>
</dbReference>
<dbReference type="EMBL" id="VDCV01000017">
    <property type="protein sequence ID" value="KAB5515708.1"/>
    <property type="molecule type" value="Genomic_DNA"/>
</dbReference>
<dbReference type="CDD" id="cd06407">
    <property type="entry name" value="PB1_NLP"/>
    <property type="match status" value="1"/>
</dbReference>
<dbReference type="SMART" id="SM00666">
    <property type="entry name" value="PB1"/>
    <property type="match status" value="1"/>
</dbReference>
<dbReference type="SUPFAM" id="SSF54277">
    <property type="entry name" value="CAD &amp; PB1 domains"/>
    <property type="match status" value="1"/>
</dbReference>
<evidence type="ECO:0000259" key="8">
    <source>
        <dbReference type="PROSITE" id="PS51745"/>
    </source>
</evidence>
<proteinExistence type="predicted"/>
<evidence type="ECO:0000256" key="3">
    <source>
        <dbReference type="ARBA" id="ARBA00023125"/>
    </source>
</evidence>
<dbReference type="InterPro" id="IPR055081">
    <property type="entry name" value="NLP1-9_GAF"/>
</dbReference>
<evidence type="ECO:0000313" key="9">
    <source>
        <dbReference type="EMBL" id="KAB5515708.1"/>
    </source>
</evidence>
<protein>
    <recommendedName>
        <fullName evidence="11">RWP-RK domain-containing protein</fullName>
    </recommendedName>
</protein>
<feature type="compositionally biased region" description="Polar residues" evidence="6">
    <location>
        <begin position="595"/>
        <end position="609"/>
    </location>
</feature>
<dbReference type="Proteomes" id="UP000326939">
    <property type="component" value="Chromosome 17"/>
</dbReference>
<keyword evidence="10" id="KW-1185">Reference proteome</keyword>
<feature type="compositionally biased region" description="Low complexity" evidence="6">
    <location>
        <begin position="557"/>
        <end position="568"/>
    </location>
</feature>
<reference evidence="10" key="1">
    <citation type="journal article" date="2019" name="Gigascience">
        <title>De novo genome assembly of the endangered Acer yangbiense, a plant species with extremely small populations endemic to Yunnan Province, China.</title>
        <authorList>
            <person name="Yang J."/>
            <person name="Wariss H.M."/>
            <person name="Tao L."/>
            <person name="Zhang R."/>
            <person name="Yun Q."/>
            <person name="Hollingsworth P."/>
            <person name="Dao Z."/>
            <person name="Luo G."/>
            <person name="Guo H."/>
            <person name="Ma Y."/>
            <person name="Sun W."/>
        </authorList>
    </citation>
    <scope>NUCLEOTIDE SEQUENCE [LARGE SCALE GENOMIC DNA]</scope>
    <source>
        <strain evidence="10">cv. br00</strain>
    </source>
</reference>
<feature type="compositionally biased region" description="Basic and acidic residues" evidence="6">
    <location>
        <begin position="610"/>
        <end position="619"/>
    </location>
</feature>
<feature type="domain" description="RWP-RK" evidence="7">
    <location>
        <begin position="602"/>
        <end position="690"/>
    </location>
</feature>
<keyword evidence="4" id="KW-0804">Transcription</keyword>
<comment type="subunit">
    <text evidence="1">Homodimers and heterodimers.</text>
</comment>
<comment type="caution">
    <text evidence="9">The sequence shown here is derived from an EMBL/GenBank/DDBJ whole genome shotgun (WGS) entry which is preliminary data.</text>
</comment>